<dbReference type="EMBL" id="HBUF01086227">
    <property type="protein sequence ID" value="CAG6634424.1"/>
    <property type="molecule type" value="Transcribed_RNA"/>
</dbReference>
<protein>
    <submittedName>
        <fullName evidence="1">Uncharacterized protein</fullName>
    </submittedName>
</protein>
<dbReference type="EMBL" id="HBUF01086226">
    <property type="protein sequence ID" value="CAG6634423.1"/>
    <property type="molecule type" value="Transcribed_RNA"/>
</dbReference>
<name>A0A8D8QN93_9HEMI</name>
<dbReference type="EMBL" id="HBUF01086228">
    <property type="protein sequence ID" value="CAG6634425.1"/>
    <property type="molecule type" value="Transcribed_RNA"/>
</dbReference>
<proteinExistence type="predicted"/>
<evidence type="ECO:0000313" key="1">
    <source>
        <dbReference type="EMBL" id="CAG6634424.1"/>
    </source>
</evidence>
<organism evidence="1">
    <name type="scientific">Cacopsylla melanoneura</name>
    <dbReference type="NCBI Taxonomy" id="428564"/>
    <lineage>
        <taxon>Eukaryota</taxon>
        <taxon>Metazoa</taxon>
        <taxon>Ecdysozoa</taxon>
        <taxon>Arthropoda</taxon>
        <taxon>Hexapoda</taxon>
        <taxon>Insecta</taxon>
        <taxon>Pterygota</taxon>
        <taxon>Neoptera</taxon>
        <taxon>Paraneoptera</taxon>
        <taxon>Hemiptera</taxon>
        <taxon>Sternorrhyncha</taxon>
        <taxon>Psylloidea</taxon>
        <taxon>Psyllidae</taxon>
        <taxon>Psyllinae</taxon>
        <taxon>Cacopsylla</taxon>
    </lineage>
</organism>
<dbReference type="AlphaFoldDB" id="A0A8D8QN93"/>
<sequence>MDKKLESENNTYSVFILIMIQETIQCVHNYNETGKNTVYSYFIPNEYNETGNNAVCLGGTYYTWNNCGKHSFLKTVSKHRMKYLQKYFLYFTVCYTEIFSHFNPSLTSSRCLTKWPSTNKLI</sequence>
<accession>A0A8D8QN93</accession>
<reference evidence="1" key="1">
    <citation type="submission" date="2021-05" db="EMBL/GenBank/DDBJ databases">
        <authorList>
            <person name="Alioto T."/>
            <person name="Alioto T."/>
            <person name="Gomez Garrido J."/>
        </authorList>
    </citation>
    <scope>NUCLEOTIDE SEQUENCE</scope>
</reference>